<dbReference type="GO" id="GO:0009055">
    <property type="term" value="F:electron transfer activity"/>
    <property type="evidence" value="ECO:0007669"/>
    <property type="project" value="InterPro"/>
</dbReference>
<dbReference type="InterPro" id="IPR029021">
    <property type="entry name" value="Prot-tyrosine_phosphatase-like"/>
</dbReference>
<dbReference type="SUPFAM" id="SSF47175">
    <property type="entry name" value="Cytochromes"/>
    <property type="match status" value="1"/>
</dbReference>
<dbReference type="Proteomes" id="UP000317093">
    <property type="component" value="Chromosome"/>
</dbReference>
<dbReference type="InterPro" id="IPR010980">
    <property type="entry name" value="Cyt_c/b562"/>
</dbReference>
<dbReference type="RefSeq" id="WP_145259333.1">
    <property type="nucleotide sequence ID" value="NZ_CP036279.1"/>
</dbReference>
<keyword evidence="1" id="KW-0732">Signal</keyword>
<evidence type="ECO:0000313" key="3">
    <source>
        <dbReference type="Proteomes" id="UP000317093"/>
    </source>
</evidence>
<feature type="chain" id="PRO_5021735406" evidence="1">
    <location>
        <begin position="27"/>
        <end position="319"/>
    </location>
</feature>
<accession>A0A518B6B0</accession>
<dbReference type="KEGG" id="knv:Pan216_33810"/>
<dbReference type="GO" id="GO:0022900">
    <property type="term" value="P:electron transport chain"/>
    <property type="evidence" value="ECO:0007669"/>
    <property type="project" value="InterPro"/>
</dbReference>
<dbReference type="GO" id="GO:0020037">
    <property type="term" value="F:heme binding"/>
    <property type="evidence" value="ECO:0007669"/>
    <property type="project" value="InterPro"/>
</dbReference>
<dbReference type="OrthoDB" id="251220at2"/>
<proteinExistence type="predicted"/>
<gene>
    <name evidence="2" type="primary">blh</name>
    <name evidence="2" type="ORF">Pan216_33810</name>
</gene>
<dbReference type="GO" id="GO:0016787">
    <property type="term" value="F:hydrolase activity"/>
    <property type="evidence" value="ECO:0007669"/>
    <property type="project" value="UniProtKB-KW"/>
</dbReference>
<dbReference type="PROSITE" id="PS51257">
    <property type="entry name" value="PROKAR_LIPOPROTEIN"/>
    <property type="match status" value="1"/>
</dbReference>
<sequence precursor="true">MRRLTWNWQVPAVMLACLLACHRSHAPGADSSTETQAEGESSLPITALQRDGLHNLLQLNDRLYSGGQPEGNEGFASLADLGIKTVVSVDGAKPDLELARRHGLRYVHIPVGYDTVSSHASKSLTRLMRDVDGSIYIHCHHGKHRGPTAAALACLASGEASRTEAVAILKRAGTSPKYPGLWKAVNEFVRPAPESILPDLVSVAAVNSFTQSMANIDRAYDDLSLCHDTGWKPPDSDPDLSPTAQAVLLAEAFRESARRGEEERLPSEVIEGLRVAERMALSLEEALHAGNLKDANAHFNDIKQSCSRCHAQHRDGVPD</sequence>
<dbReference type="GO" id="GO:0005506">
    <property type="term" value="F:iron ion binding"/>
    <property type="evidence" value="ECO:0007669"/>
    <property type="project" value="InterPro"/>
</dbReference>
<dbReference type="Pfam" id="PF22785">
    <property type="entry name" value="Tc-R-P"/>
    <property type="match status" value="1"/>
</dbReference>
<reference evidence="2 3" key="1">
    <citation type="submission" date="2019-02" db="EMBL/GenBank/DDBJ databases">
        <title>Deep-cultivation of Planctomycetes and their phenomic and genomic characterization uncovers novel biology.</title>
        <authorList>
            <person name="Wiegand S."/>
            <person name="Jogler M."/>
            <person name="Boedeker C."/>
            <person name="Pinto D."/>
            <person name="Vollmers J."/>
            <person name="Rivas-Marin E."/>
            <person name="Kohn T."/>
            <person name="Peeters S.H."/>
            <person name="Heuer A."/>
            <person name="Rast P."/>
            <person name="Oberbeckmann S."/>
            <person name="Bunk B."/>
            <person name="Jeske O."/>
            <person name="Meyerdierks A."/>
            <person name="Storesund J.E."/>
            <person name="Kallscheuer N."/>
            <person name="Luecker S."/>
            <person name="Lage O.M."/>
            <person name="Pohl T."/>
            <person name="Merkel B.J."/>
            <person name="Hornburger P."/>
            <person name="Mueller R.-W."/>
            <person name="Bruemmer F."/>
            <person name="Labrenz M."/>
            <person name="Spormann A.M."/>
            <person name="Op den Camp H."/>
            <person name="Overmann J."/>
            <person name="Amann R."/>
            <person name="Jetten M.S.M."/>
            <person name="Mascher T."/>
            <person name="Medema M.H."/>
            <person name="Devos D.P."/>
            <person name="Kaster A.-K."/>
            <person name="Ovreas L."/>
            <person name="Rohde M."/>
            <person name="Galperin M.Y."/>
            <person name="Jogler C."/>
        </authorList>
    </citation>
    <scope>NUCLEOTIDE SEQUENCE [LARGE SCALE GENOMIC DNA]</scope>
    <source>
        <strain evidence="2 3">Pan216</strain>
    </source>
</reference>
<dbReference type="AlphaFoldDB" id="A0A518B6B0"/>
<dbReference type="SUPFAM" id="SSF52799">
    <property type="entry name" value="(Phosphotyrosine protein) phosphatases II"/>
    <property type="match status" value="1"/>
</dbReference>
<dbReference type="EMBL" id="CP036279">
    <property type="protein sequence ID" value="QDU62514.1"/>
    <property type="molecule type" value="Genomic_DNA"/>
</dbReference>
<name>A0A518B6B0_9BACT</name>
<dbReference type="Gene3D" id="3.90.190.10">
    <property type="entry name" value="Protein tyrosine phosphatase superfamily"/>
    <property type="match status" value="1"/>
</dbReference>
<keyword evidence="3" id="KW-1185">Reference proteome</keyword>
<keyword evidence="2" id="KW-0378">Hydrolase</keyword>
<organism evidence="2 3">
    <name type="scientific">Kolteria novifilia</name>
    <dbReference type="NCBI Taxonomy" id="2527975"/>
    <lineage>
        <taxon>Bacteria</taxon>
        <taxon>Pseudomonadati</taxon>
        <taxon>Planctomycetota</taxon>
        <taxon>Planctomycetia</taxon>
        <taxon>Kolteriales</taxon>
        <taxon>Kolteriaceae</taxon>
        <taxon>Kolteria</taxon>
    </lineage>
</organism>
<evidence type="ECO:0000313" key="2">
    <source>
        <dbReference type="EMBL" id="QDU62514.1"/>
    </source>
</evidence>
<evidence type="ECO:0000256" key="1">
    <source>
        <dbReference type="SAM" id="SignalP"/>
    </source>
</evidence>
<feature type="signal peptide" evidence="1">
    <location>
        <begin position="1"/>
        <end position="26"/>
    </location>
</feature>
<dbReference type="EC" id="3.-.-.-" evidence="2"/>
<protein>
    <submittedName>
        <fullName evidence="2">Beta-lactamase hydrolase-like protein</fullName>
        <ecNumber evidence="2">3.-.-.-</ecNumber>
    </submittedName>
</protein>